<dbReference type="InterPro" id="IPR027417">
    <property type="entry name" value="P-loop_NTPase"/>
</dbReference>
<dbReference type="GO" id="GO:0005525">
    <property type="term" value="F:GTP binding"/>
    <property type="evidence" value="ECO:0007669"/>
    <property type="project" value="UniProtKB-KW"/>
</dbReference>
<feature type="compositionally biased region" description="Low complexity" evidence="12">
    <location>
        <begin position="348"/>
        <end position="360"/>
    </location>
</feature>
<keyword evidence="10" id="KW-0449">Lipoprotein</keyword>
<dbReference type="GO" id="GO:0005794">
    <property type="term" value="C:Golgi apparatus"/>
    <property type="evidence" value="ECO:0007669"/>
    <property type="project" value="UniProtKB-SubCell"/>
</dbReference>
<protein>
    <recommendedName>
        <fullName evidence="15">ADP-ribosylation factor</fullName>
    </recommendedName>
</protein>
<dbReference type="PANTHER" id="PTHR11711">
    <property type="entry name" value="ADP RIBOSYLATION FACTOR-RELATED"/>
    <property type="match status" value="1"/>
</dbReference>
<evidence type="ECO:0000256" key="7">
    <source>
        <dbReference type="ARBA" id="ARBA00022927"/>
    </source>
</evidence>
<feature type="region of interest" description="Disordered" evidence="12">
    <location>
        <begin position="128"/>
        <end position="168"/>
    </location>
</feature>
<accession>A0A835WQ89</accession>
<dbReference type="GO" id="GO:0015031">
    <property type="term" value="P:protein transport"/>
    <property type="evidence" value="ECO:0007669"/>
    <property type="project" value="UniProtKB-KW"/>
</dbReference>
<comment type="subcellular location">
    <subcellularLocation>
        <location evidence="1">Golgi apparatus</location>
    </subcellularLocation>
</comment>
<dbReference type="SMART" id="SM00177">
    <property type="entry name" value="ARF"/>
    <property type="match status" value="1"/>
</dbReference>
<sequence>MKITFWDVGGCDKIRPLWRHYFQNTDGVLLFVDSNDRDRIPEVKEEFNRLLNEEELRESFCLVVASKQDLPNAMSLAEISEVLDLPTMMAGRHWVVMPTRVPTNKQELDKHLDWLVAAVKSDNSVAARRVRQEAERQQEAQRREQNKQKEKQRQEAAKASGFGGGGATGGEMDVLERWLAVVDEPDDEFLRKLEDYTLDSWDHRTHLRLAWLYLTRYGRREGLGRIHSSIRNFIANSPITKRKTGTTYHETMTYFWAHMVHFCMASMKMPQQQGKEPDFKTFLLFNPLLTNGGLFLHYYSKDLMLNNPESRKQVALPDKRPLPSLITPVESIKQLQENQARFGGKKGAAGPAAPGHAGSQLPAAAAAAAAQPISDDDFLQRFLARRLDRWGHATMLRAVYCCLRAHGRRHGGKLALDALAALQGEHAHTTLNYFWLTMLTATLAAEHSAALFAERPPPPPLALALAKEQEEQHAKAEGAAEPPQQAPSAAATGAADFVSTAKAAAAAAVAAVAGMAGITLGGSATGGGGGAMARGDAEEWVEVRAVASSSATSMGDGTAPAAALDTSSASGSSGPSPGGGVAPASSAPAPPAPSTAAASTAAPPIPPPPQLPEWSALLASGSYASVRLQELVADEQRYLAHYNKKTVFSDAAAANFVPPDKKPLPTTV</sequence>
<feature type="region of interest" description="Disordered" evidence="12">
    <location>
        <begin position="466"/>
        <end position="491"/>
    </location>
</feature>
<keyword evidence="14" id="KW-1185">Reference proteome</keyword>
<organism evidence="13 14">
    <name type="scientific">Chlamydomonas schloesseri</name>
    <dbReference type="NCBI Taxonomy" id="2026947"/>
    <lineage>
        <taxon>Eukaryota</taxon>
        <taxon>Viridiplantae</taxon>
        <taxon>Chlorophyta</taxon>
        <taxon>core chlorophytes</taxon>
        <taxon>Chlorophyceae</taxon>
        <taxon>CS clade</taxon>
        <taxon>Chlamydomonadales</taxon>
        <taxon>Chlamydomonadaceae</taxon>
        <taxon>Chlamydomonas</taxon>
    </lineage>
</organism>
<dbReference type="AlphaFoldDB" id="A0A835WQ89"/>
<evidence type="ECO:0000256" key="9">
    <source>
        <dbReference type="ARBA" id="ARBA00023134"/>
    </source>
</evidence>
<keyword evidence="9 11" id="KW-0342">GTP-binding</keyword>
<keyword evidence="4" id="KW-0519">Myristate</keyword>
<dbReference type="PROSITE" id="PS51417">
    <property type="entry name" value="ARF"/>
    <property type="match status" value="1"/>
</dbReference>
<gene>
    <name evidence="13" type="ORF">HYH02_004085</name>
</gene>
<dbReference type="InterPro" id="IPR006689">
    <property type="entry name" value="Small_GTPase_ARF/SAR"/>
</dbReference>
<dbReference type="Proteomes" id="UP000613740">
    <property type="component" value="Unassembled WGS sequence"/>
</dbReference>
<evidence type="ECO:0000313" key="14">
    <source>
        <dbReference type="Proteomes" id="UP000613740"/>
    </source>
</evidence>
<keyword evidence="7" id="KW-0653">Protein transport</keyword>
<evidence type="ECO:0000256" key="11">
    <source>
        <dbReference type="PIRSR" id="PIRSR606689-1"/>
    </source>
</evidence>
<comment type="caution">
    <text evidence="13">The sequence shown here is derived from an EMBL/GenBank/DDBJ whole genome shotgun (WGS) entry which is preliminary data.</text>
</comment>
<evidence type="ECO:0000256" key="10">
    <source>
        <dbReference type="ARBA" id="ARBA00023288"/>
    </source>
</evidence>
<evidence type="ECO:0000256" key="5">
    <source>
        <dbReference type="ARBA" id="ARBA00022741"/>
    </source>
</evidence>
<evidence type="ECO:0000313" key="13">
    <source>
        <dbReference type="EMBL" id="KAG2451487.1"/>
    </source>
</evidence>
<dbReference type="GO" id="GO:0003924">
    <property type="term" value="F:GTPase activity"/>
    <property type="evidence" value="ECO:0007669"/>
    <property type="project" value="InterPro"/>
</dbReference>
<comment type="similarity">
    <text evidence="2">Belongs to the small GTPase superfamily. Arf family.</text>
</comment>
<evidence type="ECO:0000256" key="3">
    <source>
        <dbReference type="ARBA" id="ARBA00022448"/>
    </source>
</evidence>
<dbReference type="Pfam" id="PF00025">
    <property type="entry name" value="Arf"/>
    <property type="match status" value="1"/>
</dbReference>
<dbReference type="OrthoDB" id="427186at2759"/>
<dbReference type="GO" id="GO:0016004">
    <property type="term" value="F:phospholipase activator activity"/>
    <property type="evidence" value="ECO:0007669"/>
    <property type="project" value="UniProtKB-ARBA"/>
</dbReference>
<feature type="compositionally biased region" description="Low complexity" evidence="12">
    <location>
        <begin position="479"/>
        <end position="491"/>
    </location>
</feature>
<dbReference type="InterPro" id="IPR024156">
    <property type="entry name" value="Small_GTPase_ARF"/>
</dbReference>
<feature type="binding site" evidence="11">
    <location>
        <position position="10"/>
    </location>
    <ligand>
        <name>GTP</name>
        <dbReference type="ChEBI" id="CHEBI:37565"/>
    </ligand>
</feature>
<feature type="compositionally biased region" description="Low complexity" evidence="12">
    <location>
        <begin position="561"/>
        <end position="575"/>
    </location>
</feature>
<feature type="region of interest" description="Disordered" evidence="12">
    <location>
        <begin position="548"/>
        <end position="614"/>
    </location>
</feature>
<name>A0A835WQ89_9CHLO</name>
<dbReference type="GO" id="GO:0016192">
    <property type="term" value="P:vesicle-mediated transport"/>
    <property type="evidence" value="ECO:0007669"/>
    <property type="project" value="UniProtKB-KW"/>
</dbReference>
<evidence type="ECO:0008006" key="15">
    <source>
        <dbReference type="Google" id="ProtNLM"/>
    </source>
</evidence>
<dbReference type="SUPFAM" id="SSF52540">
    <property type="entry name" value="P-loop containing nucleoside triphosphate hydrolases"/>
    <property type="match status" value="1"/>
</dbReference>
<dbReference type="CDD" id="cd00878">
    <property type="entry name" value="Arf_Arl"/>
    <property type="match status" value="1"/>
</dbReference>
<feature type="compositionally biased region" description="Basic and acidic residues" evidence="12">
    <location>
        <begin position="467"/>
        <end position="478"/>
    </location>
</feature>
<feature type="compositionally biased region" description="Basic and acidic residues" evidence="12">
    <location>
        <begin position="130"/>
        <end position="156"/>
    </location>
</feature>
<evidence type="ECO:0000256" key="2">
    <source>
        <dbReference type="ARBA" id="ARBA00010290"/>
    </source>
</evidence>
<feature type="region of interest" description="Disordered" evidence="12">
    <location>
        <begin position="341"/>
        <end position="360"/>
    </location>
</feature>
<evidence type="ECO:0000256" key="12">
    <source>
        <dbReference type="SAM" id="MobiDB-lite"/>
    </source>
</evidence>
<evidence type="ECO:0000256" key="6">
    <source>
        <dbReference type="ARBA" id="ARBA00022892"/>
    </source>
</evidence>
<evidence type="ECO:0000256" key="1">
    <source>
        <dbReference type="ARBA" id="ARBA00004555"/>
    </source>
</evidence>
<dbReference type="FunFam" id="3.40.50.300:FF:003500">
    <property type="entry name" value="ADP-ribosylation factor 1"/>
    <property type="match status" value="1"/>
</dbReference>
<dbReference type="Gene3D" id="3.40.50.300">
    <property type="entry name" value="P-loop containing nucleotide triphosphate hydrolases"/>
    <property type="match status" value="1"/>
</dbReference>
<proteinExistence type="inferred from homology"/>
<keyword evidence="5 11" id="KW-0547">Nucleotide-binding</keyword>
<evidence type="ECO:0000256" key="4">
    <source>
        <dbReference type="ARBA" id="ARBA00022707"/>
    </source>
</evidence>
<evidence type="ECO:0000256" key="8">
    <source>
        <dbReference type="ARBA" id="ARBA00023034"/>
    </source>
</evidence>
<keyword evidence="3" id="KW-0813">Transport</keyword>
<dbReference type="EMBL" id="JAEHOD010000008">
    <property type="protein sequence ID" value="KAG2451487.1"/>
    <property type="molecule type" value="Genomic_DNA"/>
</dbReference>
<reference evidence="13" key="1">
    <citation type="journal article" date="2020" name="bioRxiv">
        <title>Comparative genomics of Chlamydomonas.</title>
        <authorList>
            <person name="Craig R.J."/>
            <person name="Hasan A.R."/>
            <person name="Ness R.W."/>
            <person name="Keightley P.D."/>
        </authorList>
    </citation>
    <scope>NUCLEOTIDE SEQUENCE</scope>
    <source>
        <strain evidence="13">CCAP 11/173</strain>
    </source>
</reference>
<keyword evidence="8" id="KW-0333">Golgi apparatus</keyword>
<keyword evidence="6" id="KW-0931">ER-Golgi transport</keyword>